<evidence type="ECO:0000256" key="2">
    <source>
        <dbReference type="ARBA" id="ARBA00022448"/>
    </source>
</evidence>
<proteinExistence type="predicted"/>
<dbReference type="EMBL" id="JBHSNO010000006">
    <property type="protein sequence ID" value="MFC5589739.1"/>
    <property type="molecule type" value="Genomic_DNA"/>
</dbReference>
<feature type="transmembrane region" description="Helical" evidence="7">
    <location>
        <begin position="193"/>
        <end position="214"/>
    </location>
</feature>
<feature type="transmembrane region" description="Helical" evidence="7">
    <location>
        <begin position="168"/>
        <end position="187"/>
    </location>
</feature>
<dbReference type="Proteomes" id="UP001596109">
    <property type="component" value="Unassembled WGS sequence"/>
</dbReference>
<keyword evidence="2" id="KW-0813">Transport</keyword>
<gene>
    <name evidence="9" type="ORF">ACFPRA_12610</name>
</gene>
<reference evidence="10" key="1">
    <citation type="journal article" date="2019" name="Int. J. Syst. Evol. Microbiol.">
        <title>The Global Catalogue of Microorganisms (GCM) 10K type strain sequencing project: providing services to taxonomists for standard genome sequencing and annotation.</title>
        <authorList>
            <consortium name="The Broad Institute Genomics Platform"/>
            <consortium name="The Broad Institute Genome Sequencing Center for Infectious Disease"/>
            <person name="Wu L."/>
            <person name="Ma J."/>
        </authorList>
    </citation>
    <scope>NUCLEOTIDE SEQUENCE [LARGE SCALE GENOMIC DNA]</scope>
    <source>
        <strain evidence="10">CGMCC 4.1434</strain>
    </source>
</reference>
<accession>A0ABW0TMU5</accession>
<dbReference type="Pfam" id="PF07690">
    <property type="entry name" value="MFS_1"/>
    <property type="match status" value="1"/>
</dbReference>
<feature type="transmembrane region" description="Helical" evidence="7">
    <location>
        <begin position="404"/>
        <end position="425"/>
    </location>
</feature>
<keyword evidence="3" id="KW-1003">Cell membrane</keyword>
<evidence type="ECO:0000256" key="1">
    <source>
        <dbReference type="ARBA" id="ARBA00004651"/>
    </source>
</evidence>
<dbReference type="InterPro" id="IPR036259">
    <property type="entry name" value="MFS_trans_sf"/>
</dbReference>
<evidence type="ECO:0000256" key="6">
    <source>
        <dbReference type="ARBA" id="ARBA00023136"/>
    </source>
</evidence>
<sequence length="455" mass="49525">MNQESEVVENDVSTKKMGRRALVGSTVGTIIEWYDFFLYATASALIFPKLFFSDSDPYVATLLSFATFAVGFLARPVGAIIFGHFGDRVGRKNALVITLWIMGLSSFLMGVLPTYATIGFLAPLMLVILRLLQGIGVGGEWAGSVLLAMEWGNKKKQGFTASVPNAGVGAGMLLSSAVVGLCIAFTGDNFYVWGWRIPFIASLLLLLVGMVIRLRILETPSFRKVEEGNQVSKMPVLEVLRFYPKQVIYSAMAKMSEHAPFAIFTTFMINYSINNFKVESEYMVNANTFASILMCINIPLFGYLSDKIGIKKMYMIGVIATILWAFPYIGLMSTGVPVVILLATILSMFPHNIQAGAQPALISQAFPARLRYSGASLGTQIPAVFAGGIAPLVCTYLIQTTGTLYSIGFYIVFVGLISLIGTILLKNISQVSEEVSIATNYDGHLSLTNTEDVKA</sequence>
<feature type="domain" description="Major facilitator superfamily (MFS) profile" evidence="8">
    <location>
        <begin position="21"/>
        <end position="433"/>
    </location>
</feature>
<evidence type="ECO:0000256" key="3">
    <source>
        <dbReference type="ARBA" id="ARBA00022475"/>
    </source>
</evidence>
<dbReference type="SUPFAM" id="SSF103473">
    <property type="entry name" value="MFS general substrate transporter"/>
    <property type="match status" value="1"/>
</dbReference>
<keyword evidence="10" id="KW-1185">Reference proteome</keyword>
<name>A0ABW0TMU5_9BACL</name>
<comment type="caution">
    <text evidence="9">The sequence shown here is derived from an EMBL/GenBank/DDBJ whole genome shotgun (WGS) entry which is preliminary data.</text>
</comment>
<evidence type="ECO:0000313" key="9">
    <source>
        <dbReference type="EMBL" id="MFC5589739.1"/>
    </source>
</evidence>
<keyword evidence="6 7" id="KW-0472">Membrane</keyword>
<dbReference type="Gene3D" id="1.20.1250.20">
    <property type="entry name" value="MFS general substrate transporter like domains"/>
    <property type="match status" value="2"/>
</dbReference>
<evidence type="ECO:0000256" key="4">
    <source>
        <dbReference type="ARBA" id="ARBA00022692"/>
    </source>
</evidence>
<feature type="transmembrane region" description="Helical" evidence="7">
    <location>
        <begin position="124"/>
        <end position="147"/>
    </location>
</feature>
<comment type="subcellular location">
    <subcellularLocation>
        <location evidence="1">Cell membrane</location>
        <topology evidence="1">Multi-pass membrane protein</topology>
    </subcellularLocation>
</comment>
<dbReference type="RefSeq" id="WP_381435084.1">
    <property type="nucleotide sequence ID" value="NZ_JBHSNO010000006.1"/>
</dbReference>
<keyword evidence="5 7" id="KW-1133">Transmembrane helix</keyword>
<evidence type="ECO:0000256" key="7">
    <source>
        <dbReference type="SAM" id="Phobius"/>
    </source>
</evidence>
<keyword evidence="4 7" id="KW-0812">Transmembrane</keyword>
<evidence type="ECO:0000259" key="8">
    <source>
        <dbReference type="PROSITE" id="PS50850"/>
    </source>
</evidence>
<evidence type="ECO:0000313" key="10">
    <source>
        <dbReference type="Proteomes" id="UP001596109"/>
    </source>
</evidence>
<dbReference type="PANTHER" id="PTHR43045:SF1">
    <property type="entry name" value="SHIKIMATE TRANSPORTER"/>
    <property type="match status" value="1"/>
</dbReference>
<dbReference type="PANTHER" id="PTHR43045">
    <property type="entry name" value="SHIKIMATE TRANSPORTER"/>
    <property type="match status" value="1"/>
</dbReference>
<evidence type="ECO:0000256" key="5">
    <source>
        <dbReference type="ARBA" id="ARBA00022989"/>
    </source>
</evidence>
<dbReference type="InterPro" id="IPR020846">
    <property type="entry name" value="MFS_dom"/>
</dbReference>
<feature type="transmembrane region" description="Helical" evidence="7">
    <location>
        <begin position="21"/>
        <end position="46"/>
    </location>
</feature>
<protein>
    <submittedName>
        <fullName evidence="9">MFS transporter</fullName>
    </submittedName>
</protein>
<dbReference type="CDD" id="cd17369">
    <property type="entry name" value="MFS_ShiA_like"/>
    <property type="match status" value="1"/>
</dbReference>
<feature type="transmembrane region" description="Helical" evidence="7">
    <location>
        <begin position="58"/>
        <end position="82"/>
    </location>
</feature>
<dbReference type="PROSITE" id="PS50850">
    <property type="entry name" value="MFS"/>
    <property type="match status" value="1"/>
</dbReference>
<dbReference type="InterPro" id="IPR011701">
    <property type="entry name" value="MFS"/>
</dbReference>
<feature type="transmembrane region" description="Helical" evidence="7">
    <location>
        <begin position="282"/>
        <end position="301"/>
    </location>
</feature>
<organism evidence="9 10">
    <name type="scientific">Sporosarcina soli</name>
    <dbReference type="NCBI Taxonomy" id="334736"/>
    <lineage>
        <taxon>Bacteria</taxon>
        <taxon>Bacillati</taxon>
        <taxon>Bacillota</taxon>
        <taxon>Bacilli</taxon>
        <taxon>Bacillales</taxon>
        <taxon>Caryophanaceae</taxon>
        <taxon>Sporosarcina</taxon>
    </lineage>
</organism>
<feature type="transmembrane region" description="Helical" evidence="7">
    <location>
        <begin position="94"/>
        <end position="118"/>
    </location>
</feature>
<feature type="transmembrane region" description="Helical" evidence="7">
    <location>
        <begin position="374"/>
        <end position="398"/>
    </location>
</feature>